<keyword evidence="2" id="KW-1185">Reference proteome</keyword>
<dbReference type="HOGENOM" id="CLU_2836451_0_0_1"/>
<accession>F6HI97</accession>
<reference evidence="2" key="1">
    <citation type="journal article" date="2007" name="Nature">
        <title>The grapevine genome sequence suggests ancestral hexaploidization in major angiosperm phyla.</title>
        <authorList>
            <consortium name="The French-Italian Public Consortium for Grapevine Genome Characterization."/>
            <person name="Jaillon O."/>
            <person name="Aury J.-M."/>
            <person name="Noel B."/>
            <person name="Policriti A."/>
            <person name="Clepet C."/>
            <person name="Casagrande A."/>
            <person name="Choisne N."/>
            <person name="Aubourg S."/>
            <person name="Vitulo N."/>
            <person name="Jubin C."/>
            <person name="Vezzi A."/>
            <person name="Legeai F."/>
            <person name="Hugueney P."/>
            <person name="Dasilva C."/>
            <person name="Horner D."/>
            <person name="Mica E."/>
            <person name="Jublot D."/>
            <person name="Poulain J."/>
            <person name="Bruyere C."/>
            <person name="Billault A."/>
            <person name="Segurens B."/>
            <person name="Gouyvenoux M."/>
            <person name="Ugarte E."/>
            <person name="Cattonaro F."/>
            <person name="Anthouard V."/>
            <person name="Vico V."/>
            <person name="Del Fabbro C."/>
            <person name="Alaux M."/>
            <person name="Di Gaspero G."/>
            <person name="Dumas V."/>
            <person name="Felice N."/>
            <person name="Paillard S."/>
            <person name="Juman I."/>
            <person name="Moroldo M."/>
            <person name="Scalabrin S."/>
            <person name="Canaguier A."/>
            <person name="Le Clainche I."/>
            <person name="Malacrida G."/>
            <person name="Durand E."/>
            <person name="Pesole G."/>
            <person name="Laucou V."/>
            <person name="Chatelet P."/>
            <person name="Merdinoglu D."/>
            <person name="Delledonne M."/>
            <person name="Pezzotti M."/>
            <person name="Lecharny A."/>
            <person name="Scarpelli C."/>
            <person name="Artiguenave F."/>
            <person name="Pe M.E."/>
            <person name="Valle G."/>
            <person name="Morgante M."/>
            <person name="Caboche M."/>
            <person name="Adam-Blondon A.-F."/>
            <person name="Weissenbach J."/>
            <person name="Quetier F."/>
            <person name="Wincker P."/>
        </authorList>
    </citation>
    <scope>NUCLEOTIDE SEQUENCE [LARGE SCALE GENOMIC DNA]</scope>
    <source>
        <strain evidence="2">cv. Pinot noir / PN40024</strain>
    </source>
</reference>
<dbReference type="EMBL" id="FN595765">
    <property type="protein sequence ID" value="CCB51943.1"/>
    <property type="molecule type" value="Genomic_DNA"/>
</dbReference>
<gene>
    <name evidence="1" type="ordered locus">VIT_12s0059g00330</name>
</gene>
<evidence type="ECO:0000313" key="2">
    <source>
        <dbReference type="Proteomes" id="UP000009183"/>
    </source>
</evidence>
<evidence type="ECO:0000313" key="1">
    <source>
        <dbReference type="EMBL" id="CCB51943.1"/>
    </source>
</evidence>
<protein>
    <submittedName>
        <fullName evidence="1">Uncharacterized protein</fullName>
    </submittedName>
</protein>
<dbReference type="AlphaFoldDB" id="F6HI97"/>
<sequence length="66" mass="8002">MFKYNNNNQVLEPFHLLSLWHLIEIINEPFDQLGPDFQALINLCQILNHTFDFLNLRCSLRSRRMR</sequence>
<organism evidence="1 2">
    <name type="scientific">Vitis vinifera</name>
    <name type="common">Grape</name>
    <dbReference type="NCBI Taxonomy" id="29760"/>
    <lineage>
        <taxon>Eukaryota</taxon>
        <taxon>Viridiplantae</taxon>
        <taxon>Streptophyta</taxon>
        <taxon>Embryophyta</taxon>
        <taxon>Tracheophyta</taxon>
        <taxon>Spermatophyta</taxon>
        <taxon>Magnoliopsida</taxon>
        <taxon>eudicotyledons</taxon>
        <taxon>Gunneridae</taxon>
        <taxon>Pentapetalae</taxon>
        <taxon>rosids</taxon>
        <taxon>Vitales</taxon>
        <taxon>Vitaceae</taxon>
        <taxon>Viteae</taxon>
        <taxon>Vitis</taxon>
    </lineage>
</organism>
<dbReference type="InParanoid" id="F6HI97"/>
<name>F6HI97_VITVI</name>
<dbReference type="PaxDb" id="29760-VIT_12s0059g00330.t01"/>
<proteinExistence type="predicted"/>
<dbReference type="Proteomes" id="UP000009183">
    <property type="component" value="Chromosome 12"/>
</dbReference>